<dbReference type="PROSITE" id="PS50240">
    <property type="entry name" value="TRYPSIN_DOM"/>
    <property type="match status" value="1"/>
</dbReference>
<dbReference type="InterPro" id="IPR018056">
    <property type="entry name" value="Kringle_CS"/>
</dbReference>
<dbReference type="PROSITE" id="PS50878">
    <property type="entry name" value="RT_POL"/>
    <property type="match status" value="1"/>
</dbReference>
<dbReference type="PRINTS" id="PR00722">
    <property type="entry name" value="CHYMOTRYPSIN"/>
</dbReference>
<dbReference type="Proteomes" id="UP001274896">
    <property type="component" value="Unassembled WGS sequence"/>
</dbReference>
<evidence type="ECO:0000256" key="5">
    <source>
        <dbReference type="ARBA" id="ARBA00023157"/>
    </source>
</evidence>
<feature type="disulfide bond" evidence="6">
    <location>
        <begin position="128"/>
        <end position="151"/>
    </location>
</feature>
<dbReference type="Gene3D" id="3.50.4.10">
    <property type="entry name" value="Hepatocyte Growth Factor"/>
    <property type="match status" value="1"/>
</dbReference>
<dbReference type="SMART" id="SM00020">
    <property type="entry name" value="Tryp_SPc"/>
    <property type="match status" value="1"/>
</dbReference>
<evidence type="ECO:0000313" key="11">
    <source>
        <dbReference type="Proteomes" id="UP001274896"/>
    </source>
</evidence>
<dbReference type="CDD" id="cd01647">
    <property type="entry name" value="RT_LTR"/>
    <property type="match status" value="1"/>
</dbReference>
<dbReference type="InterPro" id="IPR043502">
    <property type="entry name" value="DNA/RNA_pol_sf"/>
</dbReference>
<dbReference type="GO" id="GO:0043066">
    <property type="term" value="P:negative regulation of apoptotic process"/>
    <property type="evidence" value="ECO:0007669"/>
    <property type="project" value="TreeGrafter"/>
</dbReference>
<dbReference type="Gene3D" id="2.40.10.10">
    <property type="entry name" value="Trypsin-like serine proteases"/>
    <property type="match status" value="2"/>
</dbReference>
<comment type="similarity">
    <text evidence="1">Belongs to the beta type-B retroviral polymerase family. HERV class-II K(HML-2) pol subfamily.</text>
</comment>
<feature type="domain" description="Kringle" evidence="7">
    <location>
        <begin position="83"/>
        <end position="156"/>
    </location>
</feature>
<dbReference type="GO" id="GO:0005102">
    <property type="term" value="F:signaling receptor binding"/>
    <property type="evidence" value="ECO:0007669"/>
    <property type="project" value="TreeGrafter"/>
</dbReference>
<dbReference type="InterPro" id="IPR013806">
    <property type="entry name" value="Kringle-like"/>
</dbReference>
<dbReference type="InterPro" id="IPR038178">
    <property type="entry name" value="Kringle_sf"/>
</dbReference>
<dbReference type="InterPro" id="IPR000477">
    <property type="entry name" value="RT_dom"/>
</dbReference>
<evidence type="ECO:0000256" key="3">
    <source>
        <dbReference type="ARBA" id="ARBA00022572"/>
    </source>
</evidence>
<dbReference type="Pfam" id="PF00089">
    <property type="entry name" value="Trypsin"/>
    <property type="match status" value="1"/>
</dbReference>
<dbReference type="EMBL" id="JAUCMX010000004">
    <property type="protein sequence ID" value="KAK3548396.1"/>
    <property type="molecule type" value="Genomic_DNA"/>
</dbReference>
<keyword evidence="4" id="KW-0677">Repeat</keyword>
<dbReference type="InterPro" id="IPR043504">
    <property type="entry name" value="Peptidase_S1_PA_chymotrypsin"/>
</dbReference>
<accession>A0AAE0R987</accession>
<dbReference type="PANTHER" id="PTHR24261">
    <property type="entry name" value="PLASMINOGEN-RELATED"/>
    <property type="match status" value="1"/>
</dbReference>
<dbReference type="PANTHER" id="PTHR24261:SF8">
    <property type="entry name" value="HEPATOCYTE GROWTH FACTOR"/>
    <property type="match status" value="1"/>
</dbReference>
<dbReference type="Gene3D" id="2.40.70.10">
    <property type="entry name" value="Acid Proteases"/>
    <property type="match status" value="1"/>
</dbReference>
<dbReference type="Pfam" id="PF00051">
    <property type="entry name" value="Kringle"/>
    <property type="match status" value="3"/>
</dbReference>
<dbReference type="InterPro" id="IPR050759">
    <property type="entry name" value="Serine_protease_kringle"/>
</dbReference>
<evidence type="ECO:0000313" key="10">
    <source>
        <dbReference type="EMBL" id="KAK3548396.1"/>
    </source>
</evidence>
<keyword evidence="11" id="KW-1185">Reference proteome</keyword>
<proteinExistence type="inferred from homology"/>
<dbReference type="CDD" id="cd00303">
    <property type="entry name" value="retropepsin_like"/>
    <property type="match status" value="1"/>
</dbReference>
<dbReference type="SUPFAM" id="SSF57440">
    <property type="entry name" value="Kringle-like"/>
    <property type="match status" value="3"/>
</dbReference>
<organism evidence="10 11">
    <name type="scientific">Hemibagrus guttatus</name>
    <dbReference type="NCBI Taxonomy" id="175788"/>
    <lineage>
        <taxon>Eukaryota</taxon>
        <taxon>Metazoa</taxon>
        <taxon>Chordata</taxon>
        <taxon>Craniata</taxon>
        <taxon>Vertebrata</taxon>
        <taxon>Euteleostomi</taxon>
        <taxon>Actinopterygii</taxon>
        <taxon>Neopterygii</taxon>
        <taxon>Teleostei</taxon>
        <taxon>Ostariophysi</taxon>
        <taxon>Siluriformes</taxon>
        <taxon>Bagridae</taxon>
        <taxon>Hemibagrus</taxon>
    </lineage>
</organism>
<dbReference type="EC" id="3.1.26.4" evidence="2"/>
<comment type="caution">
    <text evidence="10">The sequence shown here is derived from an EMBL/GenBank/DDBJ whole genome shotgun (WGS) entry which is preliminary data.</text>
</comment>
<evidence type="ECO:0000256" key="4">
    <source>
        <dbReference type="ARBA" id="ARBA00022737"/>
    </source>
</evidence>
<dbReference type="GO" id="GO:0005615">
    <property type="term" value="C:extracellular space"/>
    <property type="evidence" value="ECO:0007669"/>
    <property type="project" value="TreeGrafter"/>
</dbReference>
<feature type="domain" description="Reverse transcriptase" evidence="9">
    <location>
        <begin position="1206"/>
        <end position="1362"/>
    </location>
</feature>
<dbReference type="InterPro" id="IPR021109">
    <property type="entry name" value="Peptidase_aspartic_dom_sf"/>
</dbReference>
<dbReference type="CDD" id="cd00190">
    <property type="entry name" value="Tryp_SPc"/>
    <property type="match status" value="1"/>
</dbReference>
<dbReference type="PROSITE" id="PS00021">
    <property type="entry name" value="KRINGLE_1"/>
    <property type="match status" value="3"/>
</dbReference>
<feature type="domain" description="Kringle" evidence="7">
    <location>
        <begin position="159"/>
        <end position="200"/>
    </location>
</feature>
<reference evidence="10" key="1">
    <citation type="submission" date="2023-06" db="EMBL/GenBank/DDBJ databases">
        <title>Male Hemibagrus guttatus genome.</title>
        <authorList>
            <person name="Bian C."/>
        </authorList>
    </citation>
    <scope>NUCLEOTIDE SEQUENCE</scope>
    <source>
        <strain evidence="10">Male_cb2023</strain>
        <tissue evidence="10">Muscle</tissue>
    </source>
</reference>
<evidence type="ECO:0000256" key="2">
    <source>
        <dbReference type="ARBA" id="ARBA00012180"/>
    </source>
</evidence>
<dbReference type="SMART" id="SM00130">
    <property type="entry name" value="KR"/>
    <property type="match status" value="3"/>
</dbReference>
<name>A0AAE0R987_9TELE</name>
<dbReference type="GO" id="GO:0004252">
    <property type="term" value="F:serine-type endopeptidase activity"/>
    <property type="evidence" value="ECO:0007669"/>
    <property type="project" value="InterPro"/>
</dbReference>
<dbReference type="InterPro" id="IPR009003">
    <property type="entry name" value="Peptidase_S1_PA"/>
</dbReference>
<dbReference type="InterPro" id="IPR000001">
    <property type="entry name" value="Kringle"/>
</dbReference>
<dbReference type="Gene3D" id="3.10.10.10">
    <property type="entry name" value="HIV Type 1 Reverse Transcriptase, subunit A, domain 1"/>
    <property type="match status" value="1"/>
</dbReference>
<feature type="domain" description="Peptidase S1" evidence="8">
    <location>
        <begin position="311"/>
        <end position="610"/>
    </location>
</feature>
<comment type="caution">
    <text evidence="6">Lacks conserved residue(s) required for the propagation of feature annotation.</text>
</comment>
<evidence type="ECO:0000256" key="6">
    <source>
        <dbReference type="PROSITE-ProRule" id="PRU00121"/>
    </source>
</evidence>
<dbReference type="PROSITE" id="PS50070">
    <property type="entry name" value="KRINGLE_2"/>
    <property type="match status" value="3"/>
</dbReference>
<evidence type="ECO:0000259" key="9">
    <source>
        <dbReference type="PROSITE" id="PS50878"/>
    </source>
</evidence>
<keyword evidence="3 6" id="KW-0420">Kringle</keyword>
<dbReference type="Pfam" id="PF00078">
    <property type="entry name" value="RVT_1"/>
    <property type="match status" value="1"/>
</dbReference>
<dbReference type="GO" id="GO:0004523">
    <property type="term" value="F:RNA-DNA hybrid ribonuclease activity"/>
    <property type="evidence" value="ECO:0007669"/>
    <property type="project" value="UniProtKB-EC"/>
</dbReference>
<dbReference type="GO" id="GO:0048012">
    <property type="term" value="P:hepatocyte growth factor receptor signaling pathway"/>
    <property type="evidence" value="ECO:0007669"/>
    <property type="project" value="TreeGrafter"/>
</dbReference>
<evidence type="ECO:0000259" key="8">
    <source>
        <dbReference type="PROSITE" id="PS50240"/>
    </source>
</evidence>
<dbReference type="CDD" id="cd00108">
    <property type="entry name" value="KR"/>
    <property type="match status" value="2"/>
</dbReference>
<dbReference type="Gene3D" id="3.30.70.270">
    <property type="match status" value="1"/>
</dbReference>
<evidence type="ECO:0000259" key="7">
    <source>
        <dbReference type="PROSITE" id="PS50070"/>
    </source>
</evidence>
<dbReference type="SUPFAM" id="SSF56672">
    <property type="entry name" value="DNA/RNA polymerases"/>
    <property type="match status" value="1"/>
</dbReference>
<protein>
    <recommendedName>
        <fullName evidence="2">ribonuclease H</fullName>
        <ecNumber evidence="2">3.1.26.4</ecNumber>
    </recommendedName>
</protein>
<feature type="disulfide bond" evidence="6">
    <location>
        <begin position="171"/>
        <end position="194"/>
    </location>
</feature>
<dbReference type="Gene3D" id="2.40.20.10">
    <property type="entry name" value="Plasminogen Kringle 4"/>
    <property type="match status" value="3"/>
</dbReference>
<sequence>MNFPLRFNNLNSLEHWPGNCACDKGGFPHPGRWDRFKWLMEAFMFDQNGTKCHLLSFDSLTVGVHAETDFSFDLYEKKDFVRECIIGTGLNYKGRRSVTESGVECQNWDLNTPHEHQYPDKGLKDNFCRNPDGRQRPWCFTTDPNTPWEYCDVKQCGEYDCQCVDLRENYCRNPDGRDAPWCFTTDPNVPWVFCTSIPGCEAITAEPDECYTGSGEMYRGRQMKTRSGIPCAPWNDHTERKARDMLTQSDELEGNFCRNPDKDKHGPWCYTNSSLIPWDYCTVKRCELQNSLPRKAEASGVSCFVHKQVRIVGGGPIPIKEGSWMVSIQKGTAHSCGGSLVREEWVLTDRECFSSCVPDLSEYRVWLGSAHLNESGENTWSRQERRIAYFVCGPEGSGLALLQLAQSAHITEHVKHIQLPVAGCTIAEGTVCSTYGWGETKGTGHEGTLKSVQLPIVSNERCQQLHRGTLQIPDAKVCAGGKRDEGVCEKDYGGPLVCQEKDSKVIVGVSIHGRGCARHNRPAIPEIPDYDNHNPDANMLMGLICNMLNGVGKKSAAFLFTTALVQLGFPIDLGLAPPTELGLAFAWSLAAIDGNNLIILMETWLNNTPKSTFELEGCNIFMPDRTVLESDSDAKSAMKELSAAIGKLQTALQSISLALVIEFCSSQIPPECFLSFDFFTPSCLPIADSVFPAWCRSTILFLVSFDSSLVFGVSLESDCLRLWTGVFYTDNEFKEVPLIQSDCPVIFYHSILQSSWSLFPNLNLKKTGPYSMDASMNQSDPLQDLVAALHQALTVHPAPTPAPPTTTSVNTVTTPSTLLCASSSCPVLLQFRRPFQRGVWKTLLGLFDRTLATKSGWNEQALLTSYCQGLDPQVRLHLDAYEDSIGLERFIQLSIRFATRMQSCLEEHQGQAPLTTTLCRPDSVSPPGPAPEPMHLGSSCLTPAEWQRRLTQNLCLYCGAPGHAISACPIRPPRPMVSTIFPPIPKMKPLTTIGTLTVAHVSITVVALLDSGSAGNFISGALCHQLRLRTTAMSTAYCVQIQSITGRPVSWCVGPLLLQIGVLHVGEIALLVLEESTADMILGHLWLEQHDPILSWKTGKVLKWGDTCFPYCFPELPGPRSPNPNHLLVQATSIESPLENRSMDIPACYAPFSNVFCPKRASKLPPHQPWDCAINLLPGEPVPRGKIYPLSIPEEKTMEEYIKEALAQGYIRPSTSPAASSFFFVAKKDRGLRPCIDYRALNQITVKFRYPLPLVPAALEHLRGATVFTKLDLRSTYNLIRICEGDEWKTAFVTPTGHYEYLVMPYGLVNAPSVFQDIIHEVLREFLHRFVLVYIDDILIYSRNLAEHHHHIAEVLKPLREF</sequence>
<dbReference type="InterPro" id="IPR001254">
    <property type="entry name" value="Trypsin_dom"/>
</dbReference>
<dbReference type="GO" id="GO:0006508">
    <property type="term" value="P:proteolysis"/>
    <property type="evidence" value="ECO:0007669"/>
    <property type="project" value="InterPro"/>
</dbReference>
<dbReference type="SUPFAM" id="SSF50630">
    <property type="entry name" value="Acid proteases"/>
    <property type="match status" value="1"/>
</dbReference>
<gene>
    <name evidence="10" type="ORF">QTP70_012640</name>
</gene>
<keyword evidence="5 6" id="KW-1015">Disulfide bond</keyword>
<evidence type="ECO:0000256" key="1">
    <source>
        <dbReference type="ARBA" id="ARBA00010879"/>
    </source>
</evidence>
<dbReference type="InterPro" id="IPR043128">
    <property type="entry name" value="Rev_trsase/Diguanyl_cyclase"/>
</dbReference>
<dbReference type="InterPro" id="IPR001314">
    <property type="entry name" value="Peptidase_S1A"/>
</dbReference>
<feature type="domain" description="Kringle" evidence="7">
    <location>
        <begin position="209"/>
        <end position="286"/>
    </location>
</feature>
<dbReference type="SUPFAM" id="SSF50494">
    <property type="entry name" value="Trypsin-like serine proteases"/>
    <property type="match status" value="1"/>
</dbReference>
<dbReference type="PRINTS" id="PR00018">
    <property type="entry name" value="KRINGLE"/>
</dbReference>